<reference evidence="1 2" key="1">
    <citation type="submission" date="2016-06" db="EMBL/GenBank/DDBJ databases">
        <title>Comparative genomics of the ectomycorrhizal sister species Rhizopogon vinicolor and Rhizopogon vesiculosus (Basidiomycota: Boletales) reveals a divergence of the mating type B locus.</title>
        <authorList>
            <consortium name="DOE Joint Genome Institute"/>
            <person name="Mujic A.B."/>
            <person name="Kuo A."/>
            <person name="Tritt A."/>
            <person name="Lipzen A."/>
            <person name="Chen C."/>
            <person name="Johnson J."/>
            <person name="Sharma A."/>
            <person name="Barry K."/>
            <person name="Grigoriev I.V."/>
            <person name="Spatafora J.W."/>
        </authorList>
    </citation>
    <scope>NUCLEOTIDE SEQUENCE [LARGE SCALE GENOMIC DNA]</scope>
    <source>
        <strain evidence="1 2">AM-OR11-026</strain>
    </source>
</reference>
<dbReference type="PANTHER" id="PTHR38926:SF72">
    <property type="entry name" value="IM:7136021-RELATED"/>
    <property type="match status" value="1"/>
</dbReference>
<organism evidence="1 2">
    <name type="scientific">Rhizopogon vinicolor AM-OR11-026</name>
    <dbReference type="NCBI Taxonomy" id="1314800"/>
    <lineage>
        <taxon>Eukaryota</taxon>
        <taxon>Fungi</taxon>
        <taxon>Dikarya</taxon>
        <taxon>Basidiomycota</taxon>
        <taxon>Agaricomycotina</taxon>
        <taxon>Agaricomycetes</taxon>
        <taxon>Agaricomycetidae</taxon>
        <taxon>Boletales</taxon>
        <taxon>Suillineae</taxon>
        <taxon>Rhizopogonaceae</taxon>
        <taxon>Rhizopogon</taxon>
    </lineage>
</organism>
<dbReference type="STRING" id="1314800.A0A1B7MQN9"/>
<proteinExistence type="predicted"/>
<dbReference type="InterPro" id="IPR036047">
    <property type="entry name" value="F-box-like_dom_sf"/>
</dbReference>
<dbReference type="Gene3D" id="3.80.10.10">
    <property type="entry name" value="Ribonuclease Inhibitor"/>
    <property type="match status" value="1"/>
</dbReference>
<dbReference type="PANTHER" id="PTHR38926">
    <property type="entry name" value="F-BOX DOMAIN CONTAINING PROTEIN, EXPRESSED"/>
    <property type="match status" value="1"/>
</dbReference>
<dbReference type="Proteomes" id="UP000092154">
    <property type="component" value="Unassembled WGS sequence"/>
</dbReference>
<dbReference type="SUPFAM" id="SSF52047">
    <property type="entry name" value="RNI-like"/>
    <property type="match status" value="2"/>
</dbReference>
<name>A0A1B7MQN9_9AGAM</name>
<keyword evidence="2" id="KW-1185">Reference proteome</keyword>
<evidence type="ECO:0000313" key="1">
    <source>
        <dbReference type="EMBL" id="OAX34908.1"/>
    </source>
</evidence>
<dbReference type="SUPFAM" id="SSF81383">
    <property type="entry name" value="F-box domain"/>
    <property type="match status" value="1"/>
</dbReference>
<dbReference type="InterPro" id="IPR032675">
    <property type="entry name" value="LRR_dom_sf"/>
</dbReference>
<protein>
    <recommendedName>
        <fullName evidence="3">F-box domain-containing protein</fullName>
    </recommendedName>
</protein>
<accession>A0A1B7MQN9</accession>
<evidence type="ECO:0008006" key="3">
    <source>
        <dbReference type="Google" id="ProtNLM"/>
    </source>
</evidence>
<dbReference type="InParanoid" id="A0A1B7MQN9"/>
<gene>
    <name evidence="1" type="ORF">K503DRAFT_868618</name>
</gene>
<dbReference type="OrthoDB" id="3365698at2759"/>
<dbReference type="EMBL" id="KV448554">
    <property type="protein sequence ID" value="OAX34908.1"/>
    <property type="molecule type" value="Genomic_DNA"/>
</dbReference>
<sequence length="554" mass="61949">MSTDTATTLRTKSYNYDDSNAAATRGNPGPLVIEGFDWVSIAQLFQTNCVPSPVDTQLISQLLTEQNLGLSIVNEELARARAEVSRLENKHATIMGIVHQLEALRSPIRRMPMEIMVKVFDHCVGVDEIQKPDPLRAPMLLGQVCSAWRELVVALPCLWKSLKVEFPSETQSWENVMQSRLMYMHVWISRTKALPISLILEHPQGSPIPWAALMSLDKEILTLGCRIQELSLSFSPLALSSLLTFTQGPLPHLQHLELHNSNQFPSNDNPSPLFLHEAPSLRSLSIAWGSLDTTQFIVPWSQMTQLSLQYNASPFWNPVHTDYLIVLRQCLNLTSCSLGIGATIIDIYPDMIVPVTLPKLESLRVRLFCHTPYVQHFFDELYAPNLRTFEIQNVSLALGSFAGQTESIPFISRSASTLENLSFDRIDISGADVFSCLSQIPHLQRLRFLPGPLRLNHDLVDSLRLSETPSICPQLKSLSLKCSSTIPIDKVMALVESRCNGSPKLEEFCLQIATLNGGYGRDTRGQKIEQLGECLNQFVERGLEVHLMEAKPSG</sequence>
<evidence type="ECO:0000313" key="2">
    <source>
        <dbReference type="Proteomes" id="UP000092154"/>
    </source>
</evidence>
<dbReference type="AlphaFoldDB" id="A0A1B7MQN9"/>